<protein>
    <submittedName>
        <fullName evidence="3">Uncharacterized protein</fullName>
    </submittedName>
</protein>
<keyword evidence="1" id="KW-0175">Coiled coil</keyword>
<feature type="region of interest" description="Disordered" evidence="2">
    <location>
        <begin position="436"/>
        <end position="466"/>
    </location>
</feature>
<evidence type="ECO:0000256" key="2">
    <source>
        <dbReference type="SAM" id="MobiDB-lite"/>
    </source>
</evidence>
<gene>
    <name evidence="3" type="ORF">E3N88_35253</name>
</gene>
<dbReference type="Proteomes" id="UP000326396">
    <property type="component" value="Linkage Group LG7"/>
</dbReference>
<organism evidence="3 4">
    <name type="scientific">Mikania micrantha</name>
    <name type="common">bitter vine</name>
    <dbReference type="NCBI Taxonomy" id="192012"/>
    <lineage>
        <taxon>Eukaryota</taxon>
        <taxon>Viridiplantae</taxon>
        <taxon>Streptophyta</taxon>
        <taxon>Embryophyta</taxon>
        <taxon>Tracheophyta</taxon>
        <taxon>Spermatophyta</taxon>
        <taxon>Magnoliopsida</taxon>
        <taxon>eudicotyledons</taxon>
        <taxon>Gunneridae</taxon>
        <taxon>Pentapetalae</taxon>
        <taxon>asterids</taxon>
        <taxon>campanulids</taxon>
        <taxon>Asterales</taxon>
        <taxon>Asteraceae</taxon>
        <taxon>Asteroideae</taxon>
        <taxon>Heliantheae alliance</taxon>
        <taxon>Eupatorieae</taxon>
        <taxon>Mikania</taxon>
    </lineage>
</organism>
<dbReference type="AlphaFoldDB" id="A0A5N6M379"/>
<feature type="coiled-coil region" evidence="1">
    <location>
        <begin position="191"/>
        <end position="289"/>
    </location>
</feature>
<evidence type="ECO:0000256" key="1">
    <source>
        <dbReference type="SAM" id="Coils"/>
    </source>
</evidence>
<feature type="region of interest" description="Disordered" evidence="2">
    <location>
        <begin position="1"/>
        <end position="91"/>
    </location>
</feature>
<comment type="caution">
    <text evidence="3">The sequence shown here is derived from an EMBL/GenBank/DDBJ whole genome shotgun (WGS) entry which is preliminary data.</text>
</comment>
<accession>A0A5N6M379</accession>
<keyword evidence="4" id="KW-1185">Reference proteome</keyword>
<evidence type="ECO:0000313" key="4">
    <source>
        <dbReference type="Proteomes" id="UP000326396"/>
    </source>
</evidence>
<dbReference type="OrthoDB" id="1837602at2759"/>
<dbReference type="EMBL" id="SZYD01000017">
    <property type="protein sequence ID" value="KAD3067373.1"/>
    <property type="molecule type" value="Genomic_DNA"/>
</dbReference>
<proteinExistence type="predicted"/>
<feature type="compositionally biased region" description="Polar residues" evidence="2">
    <location>
        <begin position="436"/>
        <end position="449"/>
    </location>
</feature>
<sequence length="466" mass="51531">MALPNPSYHRRKKRSLDKGPSKVGNSPKGMRLLSAKAKKAVEPSFRGEPQTLTSLGTPEPENNDDQSWDSSNVKADAKPGPPVDPPPEKLDEDFANLPFIPSWNILNKDTFVDASVCRKIGEEFSTPGQDLSVGALSHTSLTDELFIHWAQLGSMLPEALRRWSSCCSSQDKNRKKISSLSNRLWLEKGTVSDLRKQILSLKKEKLELATRCEEVEKNFAHKETLLHNEISQAKEDVERDLAALEAGRASLTEDRKTFKVNETKEKMAIEQLLQQNQALRNRIEELSADRAWFITKGFKHFFSRLRCSPEFLEPLAAVPKAAHAYGLFVGLRAGYRYAARGRTIESTSYYAPDSKAKLLQAVKTFENATFPYLETLSQSPHASLAVLQNLAPQGLDVTDLINGPMSPSQTSMATPFASMHPPHMLPSSLLPSDVTQLSTLDNPSATLVSPASRKGDHDPTAKAAGM</sequence>
<name>A0A5N6M379_9ASTR</name>
<evidence type="ECO:0000313" key="3">
    <source>
        <dbReference type="EMBL" id="KAD3067373.1"/>
    </source>
</evidence>
<reference evidence="3 4" key="1">
    <citation type="submission" date="2019-05" db="EMBL/GenBank/DDBJ databases">
        <title>Mikania micrantha, genome provides insights into the molecular mechanism of rapid growth.</title>
        <authorList>
            <person name="Liu B."/>
        </authorList>
    </citation>
    <scope>NUCLEOTIDE SEQUENCE [LARGE SCALE GENOMIC DNA]</scope>
    <source>
        <strain evidence="3">NLD-2019</strain>
        <tissue evidence="3">Leaf</tissue>
    </source>
</reference>